<proteinExistence type="inferred from homology"/>
<organism evidence="4 5">
    <name type="scientific">Brachybacterium ginsengisoli</name>
    <dbReference type="NCBI Taxonomy" id="1331682"/>
    <lineage>
        <taxon>Bacteria</taxon>
        <taxon>Bacillati</taxon>
        <taxon>Actinomycetota</taxon>
        <taxon>Actinomycetes</taxon>
        <taxon>Micrococcales</taxon>
        <taxon>Dermabacteraceae</taxon>
        <taxon>Brachybacterium</taxon>
    </lineage>
</organism>
<dbReference type="Proteomes" id="UP000217889">
    <property type="component" value="Chromosome"/>
</dbReference>
<dbReference type="GO" id="GO:0003676">
    <property type="term" value="F:nucleic acid binding"/>
    <property type="evidence" value="ECO:0007669"/>
    <property type="project" value="InterPro"/>
</dbReference>
<dbReference type="GO" id="GO:0008270">
    <property type="term" value="F:zinc ion binding"/>
    <property type="evidence" value="ECO:0007669"/>
    <property type="project" value="InterPro"/>
</dbReference>
<dbReference type="InterPro" id="IPR002711">
    <property type="entry name" value="HNH"/>
</dbReference>
<evidence type="ECO:0000256" key="2">
    <source>
        <dbReference type="SAM" id="MobiDB-lite"/>
    </source>
</evidence>
<dbReference type="Pfam" id="PF02720">
    <property type="entry name" value="DUF222"/>
    <property type="match status" value="1"/>
</dbReference>
<dbReference type="KEGG" id="bgg:CFK41_12960"/>
<dbReference type="InterPro" id="IPR003870">
    <property type="entry name" value="DUF222"/>
</dbReference>
<dbReference type="EMBL" id="CP023564">
    <property type="protein sequence ID" value="ATG55578.1"/>
    <property type="molecule type" value="Genomic_DNA"/>
</dbReference>
<evidence type="ECO:0000259" key="3">
    <source>
        <dbReference type="SMART" id="SM00507"/>
    </source>
</evidence>
<dbReference type="AlphaFoldDB" id="A0A291GZD5"/>
<feature type="region of interest" description="Disordered" evidence="2">
    <location>
        <begin position="472"/>
        <end position="528"/>
    </location>
</feature>
<evidence type="ECO:0000313" key="5">
    <source>
        <dbReference type="Proteomes" id="UP000217889"/>
    </source>
</evidence>
<dbReference type="Gene3D" id="1.10.30.50">
    <property type="match status" value="1"/>
</dbReference>
<dbReference type="SMART" id="SM00507">
    <property type="entry name" value="HNHc"/>
    <property type="match status" value="1"/>
</dbReference>
<dbReference type="InterPro" id="IPR003615">
    <property type="entry name" value="HNH_nuc"/>
</dbReference>
<evidence type="ECO:0000313" key="4">
    <source>
        <dbReference type="EMBL" id="ATG55578.1"/>
    </source>
</evidence>
<dbReference type="Pfam" id="PF01844">
    <property type="entry name" value="HNH"/>
    <property type="match status" value="1"/>
</dbReference>
<name>A0A291GZD5_9MICO</name>
<keyword evidence="4" id="KW-0540">Nuclease</keyword>
<feature type="region of interest" description="Disordered" evidence="2">
    <location>
        <begin position="1"/>
        <end position="26"/>
    </location>
</feature>
<reference evidence="4 5" key="1">
    <citation type="journal article" date="2014" name="Int. J. Syst. Evol. Microbiol.">
        <title>Brachybacterium ginsengisoli sp. nov., isolated from soil of a ginseng field.</title>
        <authorList>
            <person name="Hoang V.A."/>
            <person name="Kim Y.J."/>
            <person name="Nguyen N.L."/>
            <person name="Yang D.C."/>
        </authorList>
    </citation>
    <scope>NUCLEOTIDE SEQUENCE [LARGE SCALE GENOMIC DNA]</scope>
    <source>
        <strain evidence="4 5">DCY80</strain>
    </source>
</reference>
<sequence>MNKASTSSDGDRPGGITPRRDPAAPSADVLEDVLGRFAEVEAGASARTLLAQVLAATLIAFTRTSSVRDPLTETAPGSAEEALAALAGIGHLRASLAAVDATWQVEAEQRIRQDDAAEGMTPESQGRGAGHEIALARRISPAASSFSQAKARRLIRDMPGTVDRLWSGMVTDQQASTVAGALDGADPETCRSIDERIREHPEMLHGKGQRRLHAEIRDLVQKLEPERSRERADRAARARHVSMTPLDDGMARVSATLRAIDAVALMYSLRTRAESLRAAGAKTSVTALEADLLVEDVQRSTRDAEQDSAGQAPRHPRPQPGLEVGIVITDTALLDREDDAGTARLEGYGTIPAHIVRDTLLGRPPGHLRHDEGDHPDLEVTAFFRRLYAAPSTGELIAMESPSRAFPAGLARMLRWRDTTCRTPWCNAMIRHSDHAIPHHRGGPTSFANGQGLCARCNLLKEHGLWVLTPLSRGESEPDTERAASPPGVWVWSSPHGATGASPTPPLIITWPDGPGEDDEPPGPSPSG</sequence>
<keyword evidence="5" id="KW-1185">Reference proteome</keyword>
<keyword evidence="4" id="KW-0378">Hydrolase</keyword>
<evidence type="ECO:0000256" key="1">
    <source>
        <dbReference type="ARBA" id="ARBA00023450"/>
    </source>
</evidence>
<dbReference type="CDD" id="cd00085">
    <property type="entry name" value="HNHc"/>
    <property type="match status" value="1"/>
</dbReference>
<dbReference type="OrthoDB" id="5241234at2"/>
<dbReference type="GO" id="GO:0004519">
    <property type="term" value="F:endonuclease activity"/>
    <property type="evidence" value="ECO:0007669"/>
    <property type="project" value="UniProtKB-KW"/>
</dbReference>
<feature type="domain" description="HNH nuclease" evidence="3">
    <location>
        <begin position="409"/>
        <end position="459"/>
    </location>
</feature>
<accession>A0A291GZD5</accession>
<feature type="region of interest" description="Disordered" evidence="2">
    <location>
        <begin position="298"/>
        <end position="323"/>
    </location>
</feature>
<protein>
    <submittedName>
        <fullName evidence="4">HNH endonuclease</fullName>
    </submittedName>
</protein>
<dbReference type="RefSeq" id="WP_096800038.1">
    <property type="nucleotide sequence ID" value="NZ_CP023564.1"/>
</dbReference>
<keyword evidence="4" id="KW-0255">Endonuclease</keyword>
<comment type="similarity">
    <text evidence="1">Belongs to the Rv1128c/1148c/1588c/1702c/1945/3466 family.</text>
</comment>
<gene>
    <name evidence="4" type="ORF">CFK41_12960</name>
</gene>